<dbReference type="RefSeq" id="XP_055875463.1">
    <property type="nucleotide sequence ID" value="XM_056019488.1"/>
</dbReference>
<dbReference type="GO" id="GO:0034354">
    <property type="term" value="P:'de novo' NAD+ biosynthetic process from L-tryptophan"/>
    <property type="evidence" value="ECO:0007669"/>
    <property type="project" value="TreeGrafter"/>
</dbReference>
<reference evidence="7 8" key="1">
    <citation type="submission" date="2025-04" db="UniProtKB">
        <authorList>
            <consortium name="RefSeq"/>
        </authorList>
    </citation>
    <scope>IDENTIFICATION</scope>
</reference>
<dbReference type="Pfam" id="PF01231">
    <property type="entry name" value="IDO"/>
    <property type="match status" value="1"/>
</dbReference>
<evidence type="ECO:0000313" key="14">
    <source>
        <dbReference type="RefSeq" id="XP_055875464.1"/>
    </source>
</evidence>
<evidence type="ECO:0000256" key="1">
    <source>
        <dbReference type="ARBA" id="ARBA00007119"/>
    </source>
</evidence>
<dbReference type="Gene3D" id="1.20.58.480">
    <property type="match status" value="1"/>
</dbReference>
<dbReference type="GO" id="GO:0046872">
    <property type="term" value="F:metal ion binding"/>
    <property type="evidence" value="ECO:0007669"/>
    <property type="project" value="UniProtKB-KW"/>
</dbReference>
<keyword evidence="5" id="KW-0812">Transmembrane</keyword>
<dbReference type="RefSeq" id="XP_055875464.1">
    <property type="nucleotide sequence ID" value="XM_056019489.1"/>
</dbReference>
<evidence type="ECO:0000313" key="11">
    <source>
        <dbReference type="RefSeq" id="XP_055875461.1"/>
    </source>
</evidence>
<name>A0A9W2ZKM3_BIOGL</name>
<organism evidence="6 13">
    <name type="scientific">Biomphalaria glabrata</name>
    <name type="common">Bloodfluke planorb</name>
    <name type="synonym">Freshwater snail</name>
    <dbReference type="NCBI Taxonomy" id="6526"/>
    <lineage>
        <taxon>Eukaryota</taxon>
        <taxon>Metazoa</taxon>
        <taxon>Spiralia</taxon>
        <taxon>Lophotrochozoa</taxon>
        <taxon>Mollusca</taxon>
        <taxon>Gastropoda</taxon>
        <taxon>Heterobranchia</taxon>
        <taxon>Euthyneura</taxon>
        <taxon>Panpulmonata</taxon>
        <taxon>Hygrophila</taxon>
        <taxon>Lymnaeoidea</taxon>
        <taxon>Planorbidae</taxon>
        <taxon>Biomphalaria</taxon>
    </lineage>
</organism>
<accession>A0A9W2ZKM3</accession>
<dbReference type="GO" id="GO:0033754">
    <property type="term" value="F:indoleamine 2,3-dioxygenase activity"/>
    <property type="evidence" value="ECO:0007669"/>
    <property type="project" value="TreeGrafter"/>
</dbReference>
<dbReference type="InterPro" id="IPR037217">
    <property type="entry name" value="Trp/Indoleamine_2_3_dOase-like"/>
</dbReference>
<dbReference type="GeneID" id="106056257"/>
<dbReference type="RefSeq" id="XP_055875462.1">
    <property type="nucleotide sequence ID" value="XM_056019487.1"/>
</dbReference>
<dbReference type="PANTHER" id="PTHR28657">
    <property type="entry name" value="INDOLEAMINE 2,3-DIOXYGENASE"/>
    <property type="match status" value="1"/>
</dbReference>
<dbReference type="SUPFAM" id="SSF140959">
    <property type="entry name" value="Indolic compounds 2,3-dioxygenase-like"/>
    <property type="match status" value="1"/>
</dbReference>
<dbReference type="GO" id="GO:0020037">
    <property type="term" value="F:heme binding"/>
    <property type="evidence" value="ECO:0007669"/>
    <property type="project" value="InterPro"/>
</dbReference>
<comment type="similarity">
    <text evidence="1">Belongs to the indoleamine 2,3-dioxygenase family.</text>
</comment>
<dbReference type="AlphaFoldDB" id="A0A9W2ZKM3"/>
<dbReference type="OrthoDB" id="10262710at2759"/>
<dbReference type="Proteomes" id="UP001165740">
    <property type="component" value="Chromosome 2"/>
</dbReference>
<evidence type="ECO:0000313" key="6">
    <source>
        <dbReference type="Proteomes" id="UP001165740"/>
    </source>
</evidence>
<evidence type="ECO:0000256" key="5">
    <source>
        <dbReference type="SAM" id="Phobius"/>
    </source>
</evidence>
<dbReference type="OMA" id="SNKIMEP"/>
<feature type="transmembrane region" description="Helical" evidence="5">
    <location>
        <begin position="425"/>
        <end position="446"/>
    </location>
</feature>
<dbReference type="GO" id="GO:0004833">
    <property type="term" value="F:L-tryptophan 2,3-dioxygenase activity"/>
    <property type="evidence" value="ECO:0007669"/>
    <property type="project" value="TreeGrafter"/>
</dbReference>
<dbReference type="RefSeq" id="XP_055875459.1">
    <property type="nucleotide sequence ID" value="XM_056019484.1"/>
</dbReference>
<evidence type="ECO:0000313" key="12">
    <source>
        <dbReference type="RefSeq" id="XP_055875462.1"/>
    </source>
</evidence>
<dbReference type="PANTHER" id="PTHR28657:SF5">
    <property type="entry name" value="INDOLEAMINE 2,3-DIOXYGENASE"/>
    <property type="match status" value="1"/>
</dbReference>
<keyword evidence="2 4" id="KW-0479">Metal-binding</keyword>
<dbReference type="RefSeq" id="XP_013068354.2">
    <property type="nucleotide sequence ID" value="XM_013212900.2"/>
</dbReference>
<evidence type="ECO:0000313" key="7">
    <source>
        <dbReference type="RefSeq" id="XP_013068354.2"/>
    </source>
</evidence>
<evidence type="ECO:0000256" key="3">
    <source>
        <dbReference type="ARBA" id="ARBA00023004"/>
    </source>
</evidence>
<keyword evidence="5" id="KW-0472">Membrane</keyword>
<keyword evidence="6" id="KW-1185">Reference proteome</keyword>
<sequence length="449" mass="50299">MPNQSVNTNGIAGRSQSFDFNLNSFKISVNFGFLVENPLTSLPTYFNPWNTLAEQLPELYKAKRVREAVHELPLLDYNQLSGHRQLRLAHLQLSFITAGYVWQNGEAGIPKSLPKSLAVPFYRISELLGMQPVLCHAGLALANWRLKDPNGAFDFENLQCIYHLPGGYDGDWFCIIPFMVEFNFAKCLKNFVEILNLLNVAEVSNARDAALTDIENRVALQLDEINKVIQMMTKSLTRMHDHLDAKTFFNEVRPFLAGWGGEGTPLPDGLVYEGISTTPIKMLGDSAAQSSTNQALDGLLGVEHKKSQRDVLVKMRNYMPPEHKRFVEYLENRPYGLRNLVESSTNDVLKSSYNNCITALVQMRTYHIQIVSKYIIVASKGMNEGNYKSLDSKGTGGTSVMPFLKDVRADTETKMIGSRQSKKSWLTIGAVTAVGVAVIFGAVRFFKQK</sequence>
<protein>
    <submittedName>
        <fullName evidence="7 8">Myoglobin-like</fullName>
    </submittedName>
</protein>
<evidence type="ECO:0000313" key="8">
    <source>
        <dbReference type="RefSeq" id="XP_055875458.1"/>
    </source>
</evidence>
<evidence type="ECO:0000313" key="13">
    <source>
        <dbReference type="RefSeq" id="XP_055875463.1"/>
    </source>
</evidence>
<keyword evidence="3 4" id="KW-0408">Iron</keyword>
<dbReference type="GO" id="GO:0019441">
    <property type="term" value="P:L-tryptophan catabolic process to kynurenine"/>
    <property type="evidence" value="ECO:0007669"/>
    <property type="project" value="InterPro"/>
</dbReference>
<proteinExistence type="inferred from homology"/>
<dbReference type="RefSeq" id="XP_055875458.1">
    <property type="nucleotide sequence ID" value="XM_056019483.1"/>
</dbReference>
<evidence type="ECO:0000313" key="9">
    <source>
        <dbReference type="RefSeq" id="XP_055875459.1"/>
    </source>
</evidence>
<gene>
    <name evidence="7 8 9 10 11 12 13 14" type="primary">LOC106056257</name>
</gene>
<dbReference type="GO" id="GO:0005737">
    <property type="term" value="C:cytoplasm"/>
    <property type="evidence" value="ECO:0007669"/>
    <property type="project" value="TreeGrafter"/>
</dbReference>
<dbReference type="InterPro" id="IPR000898">
    <property type="entry name" value="Indolamine_dOase"/>
</dbReference>
<feature type="binding site" description="proximal binding residue" evidence="4">
    <location>
        <position position="367"/>
    </location>
    <ligand>
        <name>heme b</name>
        <dbReference type="ChEBI" id="CHEBI:60344"/>
    </ligand>
    <ligandPart>
        <name>Fe</name>
        <dbReference type="ChEBI" id="CHEBI:18248"/>
    </ligandPart>
</feature>
<dbReference type="RefSeq" id="XP_055875460.1">
    <property type="nucleotide sequence ID" value="XM_056019485.1"/>
</dbReference>
<dbReference type="RefSeq" id="XP_055875461.1">
    <property type="nucleotide sequence ID" value="XM_056019486.1"/>
</dbReference>
<keyword evidence="4" id="KW-0349">Heme</keyword>
<evidence type="ECO:0000256" key="4">
    <source>
        <dbReference type="PIRSR" id="PIRSR600898-1"/>
    </source>
</evidence>
<evidence type="ECO:0000313" key="10">
    <source>
        <dbReference type="RefSeq" id="XP_055875460.1"/>
    </source>
</evidence>
<keyword evidence="5" id="KW-1133">Transmembrane helix</keyword>
<evidence type="ECO:0000256" key="2">
    <source>
        <dbReference type="ARBA" id="ARBA00022723"/>
    </source>
</evidence>